<evidence type="ECO:0000256" key="12">
    <source>
        <dbReference type="PIRNR" id="PIRNR000013"/>
    </source>
</evidence>
<feature type="binding site" description="axial binding residue" evidence="14">
    <location>
        <position position="145"/>
    </location>
    <ligand>
        <name>heme</name>
        <dbReference type="ChEBI" id="CHEBI:30413"/>
        <label>2</label>
    </ligand>
    <ligandPart>
        <name>Fe</name>
        <dbReference type="ChEBI" id="CHEBI:18248"/>
    </ligandPart>
</feature>
<dbReference type="AlphaFoldDB" id="A0A1I4HW59"/>
<evidence type="ECO:0000256" key="10">
    <source>
        <dbReference type="ARBA" id="ARBA00023004"/>
    </source>
</evidence>
<dbReference type="Pfam" id="PF03264">
    <property type="entry name" value="Cytochrom_NNT"/>
    <property type="match status" value="1"/>
</dbReference>
<dbReference type="GO" id="GO:0009061">
    <property type="term" value="P:anaerobic respiration"/>
    <property type="evidence" value="ECO:0007669"/>
    <property type="project" value="TreeGrafter"/>
</dbReference>
<dbReference type="GO" id="GO:0009055">
    <property type="term" value="F:electron transfer activity"/>
    <property type="evidence" value="ECO:0007669"/>
    <property type="project" value="TreeGrafter"/>
</dbReference>
<evidence type="ECO:0000256" key="3">
    <source>
        <dbReference type="ARBA" id="ARBA00022448"/>
    </source>
</evidence>
<proteinExistence type="inferred from homology"/>
<evidence type="ECO:0000256" key="14">
    <source>
        <dbReference type="PIRSR" id="PIRSR000013-2"/>
    </source>
</evidence>
<dbReference type="GO" id="GO:0020037">
    <property type="term" value="F:heme binding"/>
    <property type="evidence" value="ECO:0007669"/>
    <property type="project" value="InterPro"/>
</dbReference>
<dbReference type="InterPro" id="IPR038266">
    <property type="entry name" value="NapC/NirT_cytc_sf"/>
</dbReference>
<evidence type="ECO:0000256" key="1">
    <source>
        <dbReference type="ARBA" id="ARBA00004162"/>
    </source>
</evidence>
<keyword evidence="5 12" id="KW-0349">Heme</keyword>
<evidence type="ECO:0000256" key="4">
    <source>
        <dbReference type="ARBA" id="ARBA00022475"/>
    </source>
</evidence>
<dbReference type="Gene3D" id="1.10.3820.10">
    <property type="entry name" value="Di-heme elbow motif domain"/>
    <property type="match status" value="1"/>
</dbReference>
<organism evidence="17 18">
    <name type="scientific">Pelosinus propionicus DSM 13327</name>
    <dbReference type="NCBI Taxonomy" id="1123291"/>
    <lineage>
        <taxon>Bacteria</taxon>
        <taxon>Bacillati</taxon>
        <taxon>Bacillota</taxon>
        <taxon>Negativicutes</taxon>
        <taxon>Selenomonadales</taxon>
        <taxon>Sporomusaceae</taxon>
        <taxon>Pelosinus</taxon>
    </lineage>
</organism>
<keyword evidence="8 12" id="KW-0249">Electron transport</keyword>
<feature type="binding site" description="axial binding residue" evidence="14">
    <location>
        <position position="48"/>
    </location>
    <ligand>
        <name>heme</name>
        <dbReference type="ChEBI" id="CHEBI:30413"/>
        <label>1</label>
    </ligand>
    <ligandPart>
        <name>Fe</name>
        <dbReference type="ChEBI" id="CHEBI:18248"/>
    </ligandPart>
</feature>
<comment type="similarity">
    <text evidence="2">Belongs to the NapC/NirT/NrfH family.</text>
</comment>
<dbReference type="PANTHER" id="PTHR30333:SF1">
    <property type="entry name" value="CYTOCHROME C-TYPE PROTEIN NAPC"/>
    <property type="match status" value="1"/>
</dbReference>
<dbReference type="PIRSF" id="PIRSF000013">
    <property type="entry name" value="4_hem_cytochrm_NapC"/>
    <property type="match status" value="1"/>
</dbReference>
<feature type="binding site" description="covalent" evidence="13">
    <location>
        <position position="45"/>
    </location>
    <ligand>
        <name>heme</name>
        <dbReference type="ChEBI" id="CHEBI:30413"/>
        <label>1</label>
    </ligand>
</feature>
<evidence type="ECO:0000256" key="15">
    <source>
        <dbReference type="SAM" id="Phobius"/>
    </source>
</evidence>
<dbReference type="Proteomes" id="UP000199520">
    <property type="component" value="Unassembled WGS sequence"/>
</dbReference>
<evidence type="ECO:0000256" key="5">
    <source>
        <dbReference type="ARBA" id="ARBA00022617"/>
    </source>
</evidence>
<evidence type="ECO:0000256" key="8">
    <source>
        <dbReference type="ARBA" id="ARBA00022982"/>
    </source>
</evidence>
<name>A0A1I4HW59_9FIRM</name>
<keyword evidence="9 15" id="KW-1133">Transmembrane helix</keyword>
<feature type="binding site" description="axial binding residue" evidence="14">
    <location>
        <position position="140"/>
    </location>
    <ligand>
        <name>heme</name>
        <dbReference type="ChEBI" id="CHEBI:30413"/>
        <label>4</label>
    </ligand>
    <ligandPart>
        <name>Fe</name>
        <dbReference type="ChEBI" id="CHEBI:18248"/>
    </ligandPart>
</feature>
<feature type="binding site" description="covalent" evidence="13">
    <location>
        <position position="42"/>
    </location>
    <ligand>
        <name>heme</name>
        <dbReference type="ChEBI" id="CHEBI:30413"/>
        <label>1</label>
    </ligand>
</feature>
<keyword evidence="18" id="KW-1185">Reference proteome</keyword>
<feature type="domain" description="NapC/NirT cytochrome c N-terminal" evidence="16">
    <location>
        <begin position="11"/>
        <end position="146"/>
    </location>
</feature>
<evidence type="ECO:0000256" key="2">
    <source>
        <dbReference type="ARBA" id="ARBA00007395"/>
    </source>
</evidence>
<dbReference type="SUPFAM" id="SSF48695">
    <property type="entry name" value="Multiheme cytochromes"/>
    <property type="match status" value="1"/>
</dbReference>
<gene>
    <name evidence="17" type="ORF">SAMN04490355_100597</name>
</gene>
<comment type="cofactor">
    <cofactor evidence="13">
        <name>heme</name>
        <dbReference type="ChEBI" id="CHEBI:30413"/>
    </cofactor>
    <text evidence="13">Binds 4 heme groups per subunit.</text>
</comment>
<comment type="PTM">
    <text evidence="12">Binds 4 heme groups per subunit.</text>
</comment>
<dbReference type="EMBL" id="FOTS01000005">
    <property type="protein sequence ID" value="SFL46422.1"/>
    <property type="molecule type" value="Genomic_DNA"/>
</dbReference>
<dbReference type="GO" id="GO:0046872">
    <property type="term" value="F:metal ion binding"/>
    <property type="evidence" value="ECO:0007669"/>
    <property type="project" value="UniProtKB-KW"/>
</dbReference>
<keyword evidence="4" id="KW-1003">Cell membrane</keyword>
<dbReference type="STRING" id="1123291.SAMN04490355_100597"/>
<accession>A0A1I4HW59</accession>
<evidence type="ECO:0000259" key="16">
    <source>
        <dbReference type="Pfam" id="PF03264"/>
    </source>
</evidence>
<feature type="binding site" evidence="13">
    <location>
        <position position="89"/>
    </location>
    <ligand>
        <name>a menaquinol</name>
        <dbReference type="ChEBI" id="CHEBI:18151"/>
    </ligand>
</feature>
<feature type="binding site" description="axial binding residue" evidence="14">
    <location>
        <position position="89"/>
    </location>
    <ligand>
        <name>heme</name>
        <dbReference type="ChEBI" id="CHEBI:30413"/>
        <label>1</label>
    </ligand>
    <ligandPart>
        <name>Fe</name>
        <dbReference type="ChEBI" id="CHEBI:18248"/>
    </ligandPart>
</feature>
<protein>
    <recommendedName>
        <fullName evidence="12">Cytochrome c-type protein</fullName>
    </recommendedName>
</protein>
<dbReference type="InterPro" id="IPR005126">
    <property type="entry name" value="NapC/NirT_cyt_c_N"/>
</dbReference>
<dbReference type="InterPro" id="IPR024717">
    <property type="entry name" value="NapC/NirT/NrfH"/>
</dbReference>
<sequence>MDFGKFFERSSLKLILLGIVVAVVGMALSGAGFVYSSGPGFCGSCHSMNYVYYTWQASNHKTVTCSDCHVPHDNIFSMMYVKGENGMRDVYHEFLRDYPDTLYFTPKGKRITEGNCLRCHYSTVENTAMAAGGQSCIKCHRGIVHGQNRSPGGVSVE</sequence>
<evidence type="ECO:0000256" key="7">
    <source>
        <dbReference type="ARBA" id="ARBA00022723"/>
    </source>
</evidence>
<feature type="binding site" description="axial binding residue" evidence="14">
    <location>
        <position position="69"/>
    </location>
    <ligand>
        <name>heme</name>
        <dbReference type="ChEBI" id="CHEBI:30413"/>
        <label>2</label>
    </ligand>
    <ligandPart>
        <name>Fe</name>
        <dbReference type="ChEBI" id="CHEBI:18248"/>
    </ligandPart>
</feature>
<feature type="binding site" description="covalent" evidence="13">
    <location>
        <position position="116"/>
    </location>
    <ligand>
        <name>heme</name>
        <dbReference type="ChEBI" id="CHEBI:30413"/>
        <label>3</label>
    </ligand>
</feature>
<evidence type="ECO:0000256" key="11">
    <source>
        <dbReference type="ARBA" id="ARBA00023136"/>
    </source>
</evidence>
<keyword evidence="3 12" id="KW-0813">Transport</keyword>
<evidence type="ECO:0000256" key="6">
    <source>
        <dbReference type="ARBA" id="ARBA00022692"/>
    </source>
</evidence>
<feature type="binding site" description="covalent" evidence="13">
    <location>
        <position position="68"/>
    </location>
    <ligand>
        <name>heme</name>
        <dbReference type="ChEBI" id="CHEBI:30413"/>
        <label>2</label>
    </ligand>
</feature>
<evidence type="ECO:0000256" key="9">
    <source>
        <dbReference type="ARBA" id="ARBA00022989"/>
    </source>
</evidence>
<evidence type="ECO:0000313" key="17">
    <source>
        <dbReference type="EMBL" id="SFL46422.1"/>
    </source>
</evidence>
<feature type="transmembrane region" description="Helical" evidence="15">
    <location>
        <begin position="12"/>
        <end position="35"/>
    </location>
</feature>
<evidence type="ECO:0000256" key="13">
    <source>
        <dbReference type="PIRSR" id="PIRSR000013-1"/>
    </source>
</evidence>
<reference evidence="18" key="1">
    <citation type="submission" date="2016-10" db="EMBL/GenBank/DDBJ databases">
        <authorList>
            <person name="Varghese N."/>
            <person name="Submissions S."/>
        </authorList>
    </citation>
    <scope>NUCLEOTIDE SEQUENCE [LARGE SCALE GENOMIC DNA]</scope>
    <source>
        <strain evidence="18">DSM 13327</strain>
    </source>
</reference>
<dbReference type="GO" id="GO:0005886">
    <property type="term" value="C:plasma membrane"/>
    <property type="evidence" value="ECO:0007669"/>
    <property type="project" value="UniProtKB-SubCell"/>
</dbReference>
<dbReference type="OrthoDB" id="9782159at2"/>
<dbReference type="InterPro" id="IPR036280">
    <property type="entry name" value="Multihaem_cyt_sf"/>
</dbReference>
<dbReference type="PANTHER" id="PTHR30333">
    <property type="entry name" value="CYTOCHROME C-TYPE PROTEIN"/>
    <property type="match status" value="1"/>
</dbReference>
<keyword evidence="11 15" id="KW-0472">Membrane</keyword>
<dbReference type="GO" id="GO:0019333">
    <property type="term" value="P:denitrification pathway"/>
    <property type="evidence" value="ECO:0007669"/>
    <property type="project" value="InterPro"/>
</dbReference>
<feature type="binding site" evidence="13">
    <location>
        <position position="82"/>
    </location>
    <ligand>
        <name>a menaquinol</name>
        <dbReference type="ChEBI" id="CHEBI:18151"/>
    </ligand>
</feature>
<dbReference type="InterPro" id="IPR051174">
    <property type="entry name" value="Cytochrome_c-type_ET"/>
</dbReference>
<comment type="subcellular location">
    <subcellularLocation>
        <location evidence="1">Cell membrane</location>
        <topology evidence="1">Single-pass membrane protein</topology>
    </subcellularLocation>
</comment>
<feature type="binding site" description="covalent" evidence="13">
    <location>
        <position position="139"/>
    </location>
    <ligand>
        <name>heme</name>
        <dbReference type="ChEBI" id="CHEBI:30413"/>
        <label>4</label>
    </ligand>
</feature>
<feature type="binding site" description="covalent" evidence="13">
    <location>
        <position position="65"/>
    </location>
    <ligand>
        <name>heme</name>
        <dbReference type="ChEBI" id="CHEBI:30413"/>
        <label>2</label>
    </ligand>
</feature>
<keyword evidence="6 15" id="KW-0812">Transmembrane</keyword>
<feature type="binding site" description="covalent" evidence="13">
    <location>
        <position position="136"/>
    </location>
    <ligand>
        <name>heme</name>
        <dbReference type="ChEBI" id="CHEBI:30413"/>
        <label>4</label>
    </ligand>
</feature>
<evidence type="ECO:0000313" key="18">
    <source>
        <dbReference type="Proteomes" id="UP000199520"/>
    </source>
</evidence>
<keyword evidence="7 12" id="KW-0479">Metal-binding</keyword>
<feature type="binding site" description="axial binding residue" evidence="14">
    <location>
        <position position="120"/>
    </location>
    <ligand>
        <name>heme</name>
        <dbReference type="ChEBI" id="CHEBI:30413"/>
        <label>3</label>
    </ligand>
    <ligandPart>
        <name>Fe</name>
        <dbReference type="ChEBI" id="CHEBI:18248"/>
    </ligandPart>
</feature>
<feature type="binding site" description="covalent" evidence="13">
    <location>
        <position position="119"/>
    </location>
    <ligand>
        <name>heme</name>
        <dbReference type="ChEBI" id="CHEBI:30413"/>
        <label>3</label>
    </ligand>
</feature>
<keyword evidence="10 12" id="KW-0408">Iron</keyword>
<feature type="binding site" description="axial binding residue" evidence="14">
    <location>
        <position position="60"/>
    </location>
    <ligand>
        <name>heme</name>
        <dbReference type="ChEBI" id="CHEBI:30413"/>
        <label>3</label>
    </ligand>
    <ligandPart>
        <name>Fe</name>
        <dbReference type="ChEBI" id="CHEBI:18248"/>
    </ligandPart>
</feature>